<evidence type="ECO:0000256" key="4">
    <source>
        <dbReference type="SAM" id="MobiDB-lite"/>
    </source>
</evidence>
<evidence type="ECO:0000259" key="6">
    <source>
        <dbReference type="PROSITE" id="PS51132"/>
    </source>
</evidence>
<feature type="compositionally biased region" description="Basic and acidic residues" evidence="4">
    <location>
        <begin position="658"/>
        <end position="677"/>
    </location>
</feature>
<reference evidence="8" key="1">
    <citation type="submission" date="2025-08" db="UniProtKB">
        <authorList>
            <consortium name="RefSeq"/>
        </authorList>
    </citation>
    <scope>IDENTIFICATION</scope>
    <source>
        <tissue evidence="8">Brain</tissue>
    </source>
</reference>
<evidence type="ECO:0000256" key="2">
    <source>
        <dbReference type="ARBA" id="ARBA00022525"/>
    </source>
</evidence>
<feature type="region of interest" description="Disordered" evidence="4">
    <location>
        <begin position="329"/>
        <end position="351"/>
    </location>
</feature>
<name>A0AAJ7LHB7_LATCA</name>
<dbReference type="GeneID" id="108876747"/>
<dbReference type="AlphaFoldDB" id="A0AAJ7LHB7"/>
<dbReference type="Pfam" id="PF01391">
    <property type="entry name" value="Collagen"/>
    <property type="match status" value="1"/>
</dbReference>
<dbReference type="PANTHER" id="PTHR23192">
    <property type="entry name" value="OLFACTOMEDIN-RELATED"/>
    <property type="match status" value="1"/>
</dbReference>
<dbReference type="GO" id="GO:0005615">
    <property type="term" value="C:extracellular space"/>
    <property type="evidence" value="ECO:0007669"/>
    <property type="project" value="TreeGrafter"/>
</dbReference>
<dbReference type="PROSITE" id="PS51132">
    <property type="entry name" value="OLF"/>
    <property type="match status" value="1"/>
</dbReference>
<keyword evidence="5" id="KW-1133">Transmembrane helix</keyword>
<dbReference type="Pfam" id="PF02191">
    <property type="entry name" value="OLF"/>
    <property type="match status" value="1"/>
</dbReference>
<feature type="region of interest" description="Disordered" evidence="4">
    <location>
        <begin position="147"/>
        <end position="227"/>
    </location>
</feature>
<feature type="domain" description="Olfactomedin-like" evidence="6">
    <location>
        <begin position="845"/>
        <end position="1089"/>
    </location>
</feature>
<dbReference type="InterPro" id="IPR003112">
    <property type="entry name" value="Olfac-like_dom"/>
</dbReference>
<feature type="compositionally biased region" description="Basic and acidic residues" evidence="4">
    <location>
        <begin position="340"/>
        <end position="350"/>
    </location>
</feature>
<feature type="region of interest" description="Disordered" evidence="4">
    <location>
        <begin position="267"/>
        <end position="289"/>
    </location>
</feature>
<feature type="compositionally biased region" description="Polar residues" evidence="4">
    <location>
        <begin position="267"/>
        <end position="278"/>
    </location>
</feature>
<feature type="compositionally biased region" description="Polar residues" evidence="4">
    <location>
        <begin position="388"/>
        <end position="398"/>
    </location>
</feature>
<dbReference type="SUPFAM" id="SSF101898">
    <property type="entry name" value="NHL repeat"/>
    <property type="match status" value="1"/>
</dbReference>
<dbReference type="InterPro" id="IPR050605">
    <property type="entry name" value="Olfactomedin-like_domain"/>
</dbReference>
<feature type="compositionally biased region" description="Basic and acidic residues" evidence="4">
    <location>
        <begin position="503"/>
        <end position="514"/>
    </location>
</feature>
<dbReference type="GO" id="GO:0009986">
    <property type="term" value="C:cell surface"/>
    <property type="evidence" value="ECO:0007669"/>
    <property type="project" value="TreeGrafter"/>
</dbReference>
<dbReference type="Proteomes" id="UP000694890">
    <property type="component" value="Linkage group LG10"/>
</dbReference>
<feature type="transmembrane region" description="Helical" evidence="5">
    <location>
        <begin position="35"/>
        <end position="56"/>
    </location>
</feature>
<dbReference type="RefSeq" id="XP_018521971.2">
    <property type="nucleotide sequence ID" value="XM_018666455.2"/>
</dbReference>
<feature type="region of interest" description="Disordered" evidence="4">
    <location>
        <begin position="653"/>
        <end position="752"/>
    </location>
</feature>
<keyword evidence="5" id="KW-0472">Membrane</keyword>
<feature type="compositionally biased region" description="Polar residues" evidence="4">
    <location>
        <begin position="595"/>
        <end position="605"/>
    </location>
</feature>
<feature type="compositionally biased region" description="Basic and acidic residues" evidence="4">
    <location>
        <begin position="547"/>
        <end position="557"/>
    </location>
</feature>
<protein>
    <submittedName>
        <fullName evidence="8">Uncharacterized protein LOC108876747 isoform X1</fullName>
    </submittedName>
</protein>
<evidence type="ECO:0000256" key="5">
    <source>
        <dbReference type="SAM" id="Phobius"/>
    </source>
</evidence>
<dbReference type="InterPro" id="IPR008160">
    <property type="entry name" value="Collagen"/>
</dbReference>
<dbReference type="KEGG" id="lcf:108876747"/>
<feature type="compositionally biased region" description="Pro residues" evidence="4">
    <location>
        <begin position="209"/>
        <end position="224"/>
    </location>
</feature>
<evidence type="ECO:0000256" key="1">
    <source>
        <dbReference type="ARBA" id="ARBA00004613"/>
    </source>
</evidence>
<dbReference type="PANTHER" id="PTHR23192:SF85">
    <property type="entry name" value="GLIOMEDIN"/>
    <property type="match status" value="1"/>
</dbReference>
<sequence length="1090" mass="120115">MLVNFRATITLQRSARDQGTNMKESGGGFHAWKGLLAGMCVLLLLLCSAGLMFLLVRQRELAEELVRLDAQMRELTQICKLQAGFLSTDPGEAGELQTLRRSRRNQGGGPTQSQDEKDTLMLMTYSMVPVKAFIDLCSKSEGVCLTGPPGPPGLPGRAGSPGPQGVPGPEGRRGKRGPPGEKGEPGPKGDPGPPRLKGETCNDILVEGPPGPRGPPGPPGPPGPACHACLSNKMRNKTRGHVHQTNRVMDSSPPLLTREAFNETDTENISSSTMNMAESPTPPPADDSRDVFHVTDSEKLLDTKIDPESQTLRPANDTRDVFNVTDSEKLTDTTMEAESESFHPDDRDNTLNDTNTGNVTEASVKLLTALLSLDSARNSDAFKDRGNITDSTMTSESVSPRPDYGHDPWIETNTGNVTEAPVQLLPVLPTPHSADEARDVSKFTNSEELTNTDKETVSSPPLLTREAFNETDTENISWSTMNMTDSLIPPPTDDSRDVLNVTDSKKLLDTKMDPESQTPRPADDSRDVFNITDSEKLTNTTIDTESESFHPDDRDNTLNDTNTGNVTEAPVKLLTALLSLDSARNSDAFKDRGNITDSTMTSESVSPRPDYGHDPWIETNTGNFTEAPVQLLPVLPTPHSADEARDVFKFTNSEELTNTDKETESVSFHKDHSHDTLNDSNTENITRTPTKVLTVPLSEDENSDAFNGSGIVIKTPMSSDSQDNEPNLTGNKRQTETESPTPHPPDNTRDVLDVSDSEKLLNMKKEPDSVSYHRDGSHSILNNTNTGHVTEAPVRSSTVELAQTRETLNISGNIIDTAMKSDSSYPHQTANKINVTASEEWTKTECKIKNIKCSERENKMKSTFGAWMSDVSRLDDGRYWLADHFSGRVLVEYENIAAFQSTSNKTIDIGRYYQGCGHVVYKGSFYFHNAGTNKLIKFSLNSRRTHTLTVPNSRHKNLTYLFTHSKTYFKFAVDENGLWVIFASDTDDNTMVAKLNPDTLSIESVINTAYPTTKAGNAFIVCGVLYFTDDSDRRVTYAFDLKRESPLDANIDLRPGNGILAMLSYYPNRKLLYMWDNSSVRTCRVKLRVT</sequence>
<feature type="region of interest" description="Disordered" evidence="4">
    <location>
        <begin position="99"/>
        <end position="118"/>
    </location>
</feature>
<evidence type="ECO:0000256" key="3">
    <source>
        <dbReference type="PROSITE-ProRule" id="PRU00446"/>
    </source>
</evidence>
<accession>A0AAJ7LHB7</accession>
<proteinExistence type="predicted"/>
<evidence type="ECO:0000313" key="7">
    <source>
        <dbReference type="Proteomes" id="UP000694890"/>
    </source>
</evidence>
<feature type="region of interest" description="Disordered" evidence="4">
    <location>
        <begin position="503"/>
        <end position="564"/>
    </location>
</feature>
<dbReference type="GO" id="GO:0007165">
    <property type="term" value="P:signal transduction"/>
    <property type="evidence" value="ECO:0007669"/>
    <property type="project" value="TreeGrafter"/>
</dbReference>
<gene>
    <name evidence="8" type="primary">LOC108876747</name>
</gene>
<feature type="compositionally biased region" description="Polar residues" evidence="4">
    <location>
        <begin position="716"/>
        <end position="740"/>
    </location>
</feature>
<comment type="caution">
    <text evidence="3">Lacks conserved residue(s) required for the propagation of feature annotation.</text>
</comment>
<feature type="compositionally biased region" description="Polar residues" evidence="4">
    <location>
        <begin position="678"/>
        <end position="691"/>
    </location>
</feature>
<dbReference type="SMART" id="SM00284">
    <property type="entry name" value="OLF"/>
    <property type="match status" value="1"/>
</dbReference>
<keyword evidence="5" id="KW-0812">Transmembrane</keyword>
<evidence type="ECO:0000313" key="8">
    <source>
        <dbReference type="RefSeq" id="XP_018521971.2"/>
    </source>
</evidence>
<organism evidence="7 8">
    <name type="scientific">Lates calcarifer</name>
    <name type="common">Barramundi</name>
    <name type="synonym">Holocentrus calcarifer</name>
    <dbReference type="NCBI Taxonomy" id="8187"/>
    <lineage>
        <taxon>Eukaryota</taxon>
        <taxon>Metazoa</taxon>
        <taxon>Chordata</taxon>
        <taxon>Craniata</taxon>
        <taxon>Vertebrata</taxon>
        <taxon>Euteleostomi</taxon>
        <taxon>Actinopterygii</taxon>
        <taxon>Neopterygii</taxon>
        <taxon>Teleostei</taxon>
        <taxon>Neoteleostei</taxon>
        <taxon>Acanthomorphata</taxon>
        <taxon>Carangaria</taxon>
        <taxon>Carangaria incertae sedis</taxon>
        <taxon>Centropomidae</taxon>
        <taxon>Lates</taxon>
    </lineage>
</organism>
<feature type="compositionally biased region" description="Low complexity" evidence="4">
    <location>
        <begin position="155"/>
        <end position="169"/>
    </location>
</feature>
<feature type="region of interest" description="Disordered" evidence="4">
    <location>
        <begin position="591"/>
        <end position="613"/>
    </location>
</feature>
<feature type="region of interest" description="Disordered" evidence="4">
    <location>
        <begin position="387"/>
        <end position="407"/>
    </location>
</feature>
<comment type="subcellular location">
    <subcellularLocation>
        <location evidence="1">Secreted</location>
    </subcellularLocation>
</comment>
<keyword evidence="2" id="KW-0964">Secreted</keyword>
<dbReference type="Gene3D" id="1.20.5.320">
    <property type="entry name" value="6-Phosphogluconate Dehydrogenase, domain 3"/>
    <property type="match status" value="1"/>
</dbReference>
<feature type="compositionally biased region" description="Basic and acidic residues" evidence="4">
    <location>
        <begin position="178"/>
        <end position="187"/>
    </location>
</feature>